<organism evidence="2">
    <name type="scientific">Panstrongylus lignarius</name>
    <dbReference type="NCBI Taxonomy" id="156445"/>
    <lineage>
        <taxon>Eukaryota</taxon>
        <taxon>Metazoa</taxon>
        <taxon>Ecdysozoa</taxon>
        <taxon>Arthropoda</taxon>
        <taxon>Hexapoda</taxon>
        <taxon>Insecta</taxon>
        <taxon>Pterygota</taxon>
        <taxon>Neoptera</taxon>
        <taxon>Paraneoptera</taxon>
        <taxon>Hemiptera</taxon>
        <taxon>Heteroptera</taxon>
        <taxon>Panheteroptera</taxon>
        <taxon>Cimicomorpha</taxon>
        <taxon>Reduviidae</taxon>
        <taxon>Triatominae</taxon>
        <taxon>Panstrongylus</taxon>
    </lineage>
</organism>
<protein>
    <submittedName>
        <fullName evidence="2">Uncharacterized protein</fullName>
    </submittedName>
</protein>
<feature type="transmembrane region" description="Helical" evidence="1">
    <location>
        <begin position="44"/>
        <end position="64"/>
    </location>
</feature>
<accession>A0A224XSU0</accession>
<keyword evidence="1" id="KW-0812">Transmembrane</keyword>
<name>A0A224XSU0_9HEMI</name>
<keyword evidence="1" id="KW-1133">Transmembrane helix</keyword>
<evidence type="ECO:0000256" key="1">
    <source>
        <dbReference type="SAM" id="Phobius"/>
    </source>
</evidence>
<dbReference type="EMBL" id="GFTR01000829">
    <property type="protein sequence ID" value="JAW15597.1"/>
    <property type="molecule type" value="Transcribed_RNA"/>
</dbReference>
<feature type="transmembrane region" description="Helical" evidence="1">
    <location>
        <begin position="12"/>
        <end position="32"/>
    </location>
</feature>
<dbReference type="AlphaFoldDB" id="A0A224XSU0"/>
<keyword evidence="1" id="KW-0472">Membrane</keyword>
<reference evidence="2" key="1">
    <citation type="journal article" date="2018" name="PLoS Negl. Trop. Dis.">
        <title>An insight into the salivary gland and fat body transcriptome of Panstrongylus lignarius (Hemiptera: Heteroptera), the main vector of Chagas disease in Peru.</title>
        <authorList>
            <person name="Nevoa J.C."/>
            <person name="Mendes M.T."/>
            <person name="da Silva M.V."/>
            <person name="Soares S.C."/>
            <person name="Oliveira C.J.F."/>
            <person name="Ribeiro J.M.C."/>
        </authorList>
    </citation>
    <scope>NUCLEOTIDE SEQUENCE</scope>
</reference>
<proteinExistence type="predicted"/>
<evidence type="ECO:0000313" key="2">
    <source>
        <dbReference type="EMBL" id="JAW15597.1"/>
    </source>
</evidence>
<sequence length="79" mass="9209">MLPYVHNPTDVMFNWWIITVFSFPFITFLRSCRSFNYCIESSSCGFYTSSAPVFCPVFGLFGFLNGCDLLMYNIFISHF</sequence>